<sequence>MPIQEVIVGVDFGTTNSVVAVYQHDGVEVLTNDIDSRKTPSCVYINDKDREVGEAALRMAPSFPEYTIRNVKSVLGVTMSALGDRVPLGAVRIEGTSPTNAIAVKIANMKCFQSEEIAAMVLLELKKSAEAQLASKLNEAVKVNRAVVAVPSYFGACQRRAVIDAAHLAGLQVTGLVNETTAAAVAYAHDREDPKTVVLVDIGGGGSSMSVVKVECNQVWVQAHSGPRLPGGEDFDNKMMEFLGQCVEKDLGKEVNDPHDREILRSHWVKAKEKLSRIPQVSFVVFLPGIGLEFAADVNRSDFQAQCGDLFREITDGLLRTLEGVRVDEVHEVLLVGGSTRIPLLRTLIQKELPGKPLSKAINPDEAVAEGAALLAAGFVEVKREVLSLKTEVTMAEKCSIFARNTELPQRRDSSKFWNQAIEVHQEIQIGQRAPVVNFRRRGMKYVEIDASGLLHVRDGGGEVKCLLSGCLTPASIEKHRKRMDTYKQNELTESERIESKNALDELLRMERGKQALPDDLFHKEAMELRDECGRLLDWLAENSDEQAKVYDERRIQVEGRVAHLRDKRMNEQQRVAAKDRLREALAATIAAEIPEDPFREKALELKNYCEMQLDEFGVHESSSKSKLDQELDHVLERVSDLERQRERHAELQRQEEARASFENAVIKTTVSWTDKTSFGHYFEKIMRLCHDAKRWLESRGTAVDVAICKQQHESFDREVSALDAEVKREIRQAEERRQRAKASADSMLQEALSVQIPKEDDRLYSVTKMYVEHWKESFELLQKSPSESQSVYEKITKDVDAEMTEFRRLQAKEAERVRLTALIEATLTNGLQEFKDNQDDDSLLIQLKTWYRKWLDNNPEASNQDLDLCRARVDEVMESLRKARHHQLIQEKESSSVQEARKQAISCAEKLLLDFGFKELSVSKSSRAAYVPEHFTQTADEEPMDVDTGDQASNEIKNGAIFDNNTMIEVWQSFQQPADRQRPELLSHRSPNQCQAILESLSEEVALEALVVAGSAGLMALLLDREVTADQELVSLSVRYVSITGSPDERLLLVQDRRAFNGQGKEFAISLFRRFKELCEKAGIASQMRLEFLSAPDCGSFVPFFVALAQQDGWGISRADSISEPLDKRLAVAFYESVHPDDAICVTVLSTIDTLRQKFAVDSKWFPMLRRHCNFVGVDDPWVTYTSSTEFVLRHRKGLADLLCCVVKSDPKEKIIMDSINLKLGEFLFTSCLVAFDGVFAQLQSDPDQEKDLNSGWKSILSRMEGHEAVLMGNQFQDFLISRIILTTGVSCMTRENKARTLVDNVIRLAINITKQSLIGFEDCRVVQRCLESQEDKSGGRYDKPNHKFYQELLSFRAEYSRASFDLSCILRQKLRHEFRKDVPALYAAVQRALTVPLLPPMSERSAVQLRQGARRTNAALRVFNSAAVPIAARKYRPLNETIARAVASVLSKCPELKGTHPGCIPTAL</sequence>
<dbReference type="Pfam" id="PF00012">
    <property type="entry name" value="HSP70"/>
    <property type="match status" value="1"/>
</dbReference>
<dbReference type="KEGG" id="tpal:117648680"/>
<dbReference type="PANTHER" id="PTHR45639">
    <property type="entry name" value="HSC70CB, ISOFORM G-RELATED"/>
    <property type="match status" value="1"/>
</dbReference>
<proteinExistence type="inferred from homology"/>
<keyword evidence="4" id="KW-0175">Coiled coil</keyword>
<accession>A0A6P8ZR99</accession>
<dbReference type="GO" id="GO:0140662">
    <property type="term" value="F:ATP-dependent protein folding chaperone"/>
    <property type="evidence" value="ECO:0007669"/>
    <property type="project" value="InterPro"/>
</dbReference>
<evidence type="ECO:0000313" key="7">
    <source>
        <dbReference type="RefSeq" id="XP_034247234.1"/>
    </source>
</evidence>
<keyword evidence="2" id="KW-0547">Nucleotide-binding</keyword>
<dbReference type="SUPFAM" id="SSF53067">
    <property type="entry name" value="Actin-like ATPase domain"/>
    <property type="match status" value="2"/>
</dbReference>
<dbReference type="RefSeq" id="XP_034247237.1">
    <property type="nucleotide sequence ID" value="XM_034391346.1"/>
</dbReference>
<dbReference type="RefSeq" id="XP_034247235.1">
    <property type="nucleotide sequence ID" value="XM_034391344.1"/>
</dbReference>
<dbReference type="InterPro" id="IPR043129">
    <property type="entry name" value="ATPase_NBD"/>
</dbReference>
<dbReference type="Gene3D" id="3.90.640.10">
    <property type="entry name" value="Actin, Chain A, domain 4"/>
    <property type="match status" value="1"/>
</dbReference>
<organism evidence="7">
    <name type="scientific">Thrips palmi</name>
    <name type="common">Melon thrips</name>
    <dbReference type="NCBI Taxonomy" id="161013"/>
    <lineage>
        <taxon>Eukaryota</taxon>
        <taxon>Metazoa</taxon>
        <taxon>Ecdysozoa</taxon>
        <taxon>Arthropoda</taxon>
        <taxon>Hexapoda</taxon>
        <taxon>Insecta</taxon>
        <taxon>Pterygota</taxon>
        <taxon>Neoptera</taxon>
        <taxon>Paraneoptera</taxon>
        <taxon>Thysanoptera</taxon>
        <taxon>Terebrantia</taxon>
        <taxon>Thripoidea</taxon>
        <taxon>Thripidae</taxon>
        <taxon>Thrips</taxon>
    </lineage>
</organism>
<dbReference type="RefSeq" id="XP_034247233.1">
    <property type="nucleotide sequence ID" value="XM_034391342.1"/>
</dbReference>
<comment type="similarity">
    <text evidence="1">Belongs to the heat shock protein 70 family.</text>
</comment>
<dbReference type="Gene3D" id="3.30.30.30">
    <property type="match status" value="1"/>
</dbReference>
<feature type="coiled-coil region" evidence="4">
    <location>
        <begin position="724"/>
        <end position="751"/>
    </location>
</feature>
<dbReference type="InterPro" id="IPR018181">
    <property type="entry name" value="Heat_shock_70_CS"/>
</dbReference>
<evidence type="ECO:0000256" key="4">
    <source>
        <dbReference type="SAM" id="Coils"/>
    </source>
</evidence>
<dbReference type="RefSeq" id="XP_034247238.1">
    <property type="nucleotide sequence ID" value="XM_034391347.1"/>
</dbReference>
<evidence type="ECO:0000256" key="2">
    <source>
        <dbReference type="ARBA" id="ARBA00022741"/>
    </source>
</evidence>
<dbReference type="Proteomes" id="UP000515158">
    <property type="component" value="Unplaced"/>
</dbReference>
<name>A0A6P8ZR99_THRPL</name>
<evidence type="ECO:0000313" key="10">
    <source>
        <dbReference type="RefSeq" id="XP_034247237.1"/>
    </source>
</evidence>
<reference evidence="6 7" key="1">
    <citation type="submission" date="2025-04" db="UniProtKB">
        <authorList>
            <consortium name="RefSeq"/>
        </authorList>
    </citation>
    <scope>IDENTIFICATION</scope>
    <source>
        <tissue evidence="6 7">Total insect</tissue>
    </source>
</reference>
<dbReference type="RefSeq" id="XP_034247236.1">
    <property type="nucleotide sequence ID" value="XM_034391345.1"/>
</dbReference>
<evidence type="ECO:0000256" key="1">
    <source>
        <dbReference type="ARBA" id="ARBA00007381"/>
    </source>
</evidence>
<dbReference type="Gene3D" id="3.30.420.40">
    <property type="match status" value="2"/>
</dbReference>
<dbReference type="RefSeq" id="XP_034247234.1">
    <property type="nucleotide sequence ID" value="XM_034391343.1"/>
</dbReference>
<dbReference type="GO" id="GO:0030968">
    <property type="term" value="P:endoplasmic reticulum unfolded protein response"/>
    <property type="evidence" value="ECO:0007669"/>
    <property type="project" value="TreeGrafter"/>
</dbReference>
<dbReference type="GeneID" id="117648680"/>
<evidence type="ECO:0000313" key="5">
    <source>
        <dbReference type="Proteomes" id="UP000515158"/>
    </source>
</evidence>
<dbReference type="PRINTS" id="PR00301">
    <property type="entry name" value="HEATSHOCK70"/>
</dbReference>
<dbReference type="GO" id="GO:0005524">
    <property type="term" value="F:ATP binding"/>
    <property type="evidence" value="ECO:0007669"/>
    <property type="project" value="UniProtKB-KW"/>
</dbReference>
<feature type="coiled-coil region" evidence="4">
    <location>
        <begin position="625"/>
        <end position="659"/>
    </location>
</feature>
<evidence type="ECO:0000313" key="11">
    <source>
        <dbReference type="RefSeq" id="XP_034247238.1"/>
    </source>
</evidence>
<gene>
    <name evidence="6 7 8 9 10 11" type="primary">LOC117648680</name>
</gene>
<dbReference type="OrthoDB" id="10644936at2759"/>
<evidence type="ECO:0000313" key="6">
    <source>
        <dbReference type="RefSeq" id="XP_034247233.1"/>
    </source>
</evidence>
<evidence type="ECO:0000313" key="8">
    <source>
        <dbReference type="RefSeq" id="XP_034247235.1"/>
    </source>
</evidence>
<keyword evidence="5" id="KW-1185">Reference proteome</keyword>
<dbReference type="PROSITE" id="PS01036">
    <property type="entry name" value="HSP70_3"/>
    <property type="match status" value="1"/>
</dbReference>
<dbReference type="InterPro" id="IPR013126">
    <property type="entry name" value="Hsp_70_fam"/>
</dbReference>
<protein>
    <submittedName>
        <fullName evidence="6 7">Uncharacterized protein LOC117648680</fullName>
    </submittedName>
</protein>
<evidence type="ECO:0000313" key="9">
    <source>
        <dbReference type="RefSeq" id="XP_034247236.1"/>
    </source>
</evidence>
<keyword evidence="3" id="KW-0067">ATP-binding</keyword>
<dbReference type="GO" id="GO:0034663">
    <property type="term" value="C:endoplasmic reticulum chaperone complex"/>
    <property type="evidence" value="ECO:0007669"/>
    <property type="project" value="TreeGrafter"/>
</dbReference>
<evidence type="ECO:0000256" key="3">
    <source>
        <dbReference type="ARBA" id="ARBA00022840"/>
    </source>
</evidence>
<dbReference type="PANTHER" id="PTHR45639:SF34">
    <property type="entry name" value="CHAPERONE PROTEIN DNAK"/>
    <property type="match status" value="1"/>
</dbReference>